<dbReference type="InterPro" id="IPR053350">
    <property type="entry name" value="CV_Inducer"/>
</dbReference>
<accession>A0A7N0TA31</accession>
<sequence>MSITTNCFLKFSPPPPPPTSESTKPNSHAKPRNILSSSQSERPLATRCVAGIACAVIGLQLAGSIQRVESLALAIGDPNSTSVAQTQKWSDKRTCPAWQVNSLETIVPENLPRPSAKRRWEIVGFEADPATVRIRVFRNGNGCFSM</sequence>
<evidence type="ECO:0000313" key="3">
    <source>
        <dbReference type="Proteomes" id="UP000594263"/>
    </source>
</evidence>
<protein>
    <submittedName>
        <fullName evidence="2">Uncharacterized protein</fullName>
    </submittedName>
</protein>
<dbReference type="AlphaFoldDB" id="A0A7N0TA31"/>
<name>A0A7N0TA31_KALFE</name>
<keyword evidence="3" id="KW-1185">Reference proteome</keyword>
<dbReference type="PANTHER" id="PTHR37210">
    <property type="entry name" value="EXPRESSED PROTEIN"/>
    <property type="match status" value="1"/>
</dbReference>
<dbReference type="Proteomes" id="UP000594263">
    <property type="component" value="Unplaced"/>
</dbReference>
<dbReference type="EnsemblPlants" id="Kaladp0029s0061.1.v1.1">
    <property type="protein sequence ID" value="Kaladp0029s0061.1.v1.1"/>
    <property type="gene ID" value="Kaladp0029s0061.v1.1"/>
</dbReference>
<proteinExistence type="predicted"/>
<dbReference type="Gramene" id="Kaladp0029s0061.1.v1.1">
    <property type="protein sequence ID" value="Kaladp0029s0061.1.v1.1"/>
    <property type="gene ID" value="Kaladp0029s0061.v1.1"/>
</dbReference>
<evidence type="ECO:0000313" key="2">
    <source>
        <dbReference type="EnsemblPlants" id="Kaladp0029s0061.1.v1.1"/>
    </source>
</evidence>
<feature type="region of interest" description="Disordered" evidence="1">
    <location>
        <begin position="1"/>
        <end position="42"/>
    </location>
</feature>
<reference evidence="2" key="1">
    <citation type="submission" date="2021-01" db="UniProtKB">
        <authorList>
            <consortium name="EnsemblPlants"/>
        </authorList>
    </citation>
    <scope>IDENTIFICATION</scope>
</reference>
<dbReference type="PANTHER" id="PTHR37210:SF2">
    <property type="entry name" value="PROTEIN CHLOROPLAST VESICULATION"/>
    <property type="match status" value="1"/>
</dbReference>
<organism evidence="2 3">
    <name type="scientific">Kalanchoe fedtschenkoi</name>
    <name type="common">Lavender scallops</name>
    <name type="synonym">South American air plant</name>
    <dbReference type="NCBI Taxonomy" id="63787"/>
    <lineage>
        <taxon>Eukaryota</taxon>
        <taxon>Viridiplantae</taxon>
        <taxon>Streptophyta</taxon>
        <taxon>Embryophyta</taxon>
        <taxon>Tracheophyta</taxon>
        <taxon>Spermatophyta</taxon>
        <taxon>Magnoliopsida</taxon>
        <taxon>eudicotyledons</taxon>
        <taxon>Gunneridae</taxon>
        <taxon>Pentapetalae</taxon>
        <taxon>Saxifragales</taxon>
        <taxon>Crassulaceae</taxon>
        <taxon>Kalanchoe</taxon>
    </lineage>
</organism>
<evidence type="ECO:0000256" key="1">
    <source>
        <dbReference type="SAM" id="MobiDB-lite"/>
    </source>
</evidence>
<dbReference type="OMA" id="WSDKRRC"/>